<name>A0A0E9SYY8_ANGAN</name>
<proteinExistence type="predicted"/>
<keyword evidence="1" id="KW-0732">Signal</keyword>
<reference evidence="2" key="2">
    <citation type="journal article" date="2015" name="Fish Shellfish Immunol.">
        <title>Early steps in the European eel (Anguilla anguilla)-Vibrio vulnificus interaction in the gills: Role of the RtxA13 toxin.</title>
        <authorList>
            <person name="Callol A."/>
            <person name="Pajuelo D."/>
            <person name="Ebbesson L."/>
            <person name="Teles M."/>
            <person name="MacKenzie S."/>
            <person name="Amaro C."/>
        </authorList>
    </citation>
    <scope>NUCLEOTIDE SEQUENCE</scope>
</reference>
<dbReference type="EMBL" id="GBXM01062008">
    <property type="protein sequence ID" value="JAH46569.1"/>
    <property type="molecule type" value="Transcribed_RNA"/>
</dbReference>
<evidence type="ECO:0000256" key="1">
    <source>
        <dbReference type="SAM" id="SignalP"/>
    </source>
</evidence>
<protein>
    <submittedName>
        <fullName evidence="2">Uncharacterized protein</fullName>
    </submittedName>
</protein>
<feature type="signal peptide" evidence="1">
    <location>
        <begin position="1"/>
        <end position="24"/>
    </location>
</feature>
<reference evidence="2" key="1">
    <citation type="submission" date="2014-11" db="EMBL/GenBank/DDBJ databases">
        <authorList>
            <person name="Amaro Gonzalez C."/>
        </authorList>
    </citation>
    <scope>NUCLEOTIDE SEQUENCE</scope>
</reference>
<sequence>MGPAACGPASGLINVFISVLCVSAGDGVAGSVSVLSAEGGL</sequence>
<feature type="chain" id="PRO_5002432640" evidence="1">
    <location>
        <begin position="25"/>
        <end position="41"/>
    </location>
</feature>
<accession>A0A0E9SYY8</accession>
<dbReference type="AlphaFoldDB" id="A0A0E9SYY8"/>
<evidence type="ECO:0000313" key="2">
    <source>
        <dbReference type="EMBL" id="JAH46569.1"/>
    </source>
</evidence>
<organism evidence="2">
    <name type="scientific">Anguilla anguilla</name>
    <name type="common">European freshwater eel</name>
    <name type="synonym">Muraena anguilla</name>
    <dbReference type="NCBI Taxonomy" id="7936"/>
    <lineage>
        <taxon>Eukaryota</taxon>
        <taxon>Metazoa</taxon>
        <taxon>Chordata</taxon>
        <taxon>Craniata</taxon>
        <taxon>Vertebrata</taxon>
        <taxon>Euteleostomi</taxon>
        <taxon>Actinopterygii</taxon>
        <taxon>Neopterygii</taxon>
        <taxon>Teleostei</taxon>
        <taxon>Anguilliformes</taxon>
        <taxon>Anguillidae</taxon>
        <taxon>Anguilla</taxon>
    </lineage>
</organism>